<feature type="binding site" evidence="8">
    <location>
        <position position="4"/>
    </location>
    <ligand>
        <name>Mg(2+)</name>
        <dbReference type="ChEBI" id="CHEBI:18420"/>
    </ligand>
</feature>
<evidence type="ECO:0000256" key="2">
    <source>
        <dbReference type="ARBA" id="ARBA00022649"/>
    </source>
</evidence>
<evidence type="ECO:0000256" key="7">
    <source>
        <dbReference type="ARBA" id="ARBA00038093"/>
    </source>
</evidence>
<dbReference type="HAMAP" id="MF_00265">
    <property type="entry name" value="VapC_Nob1"/>
    <property type="match status" value="1"/>
</dbReference>
<comment type="caution">
    <text evidence="10">The sequence shown here is derived from an EMBL/GenBank/DDBJ whole genome shotgun (WGS) entry which is preliminary data.</text>
</comment>
<dbReference type="InterPro" id="IPR029060">
    <property type="entry name" value="PIN-like_dom_sf"/>
</dbReference>
<dbReference type="GO" id="GO:0004540">
    <property type="term" value="F:RNA nuclease activity"/>
    <property type="evidence" value="ECO:0007669"/>
    <property type="project" value="InterPro"/>
</dbReference>
<dbReference type="PANTHER" id="PTHR33653:SF1">
    <property type="entry name" value="RIBONUCLEASE VAPC2"/>
    <property type="match status" value="1"/>
</dbReference>
<organism evidence="10 11">
    <name type="scientific">Halonotius roseus</name>
    <dbReference type="NCBI Taxonomy" id="2511997"/>
    <lineage>
        <taxon>Archaea</taxon>
        <taxon>Methanobacteriati</taxon>
        <taxon>Methanobacteriota</taxon>
        <taxon>Stenosarchaea group</taxon>
        <taxon>Halobacteria</taxon>
        <taxon>Halobacteriales</taxon>
        <taxon>Haloferacaceae</taxon>
        <taxon>Halonotius</taxon>
    </lineage>
</organism>
<keyword evidence="4 8" id="KW-0479">Metal-binding</keyword>
<dbReference type="PANTHER" id="PTHR33653">
    <property type="entry name" value="RIBONUCLEASE VAPC2"/>
    <property type="match status" value="1"/>
</dbReference>
<evidence type="ECO:0000313" key="10">
    <source>
        <dbReference type="EMBL" id="TQQ82327.1"/>
    </source>
</evidence>
<evidence type="ECO:0000256" key="1">
    <source>
        <dbReference type="ARBA" id="ARBA00001946"/>
    </source>
</evidence>
<reference evidence="10 11" key="1">
    <citation type="submission" date="2019-02" db="EMBL/GenBank/DDBJ databases">
        <title>Halonotius sp. a new haloqrchaeon isolated from saline water.</title>
        <authorList>
            <person name="Duran-Viseras A."/>
            <person name="Sanchez-Porro C."/>
            <person name="Ventosa A."/>
        </authorList>
    </citation>
    <scope>NUCLEOTIDE SEQUENCE [LARGE SCALE GENOMIC DNA]</scope>
    <source>
        <strain evidence="10 11">F9-27</strain>
    </source>
</reference>
<dbReference type="SUPFAM" id="SSF88723">
    <property type="entry name" value="PIN domain-like"/>
    <property type="match status" value="1"/>
</dbReference>
<dbReference type="InterPro" id="IPR050556">
    <property type="entry name" value="Type_II_TA_system_RNase"/>
</dbReference>
<keyword evidence="2 8" id="KW-1277">Toxin-antitoxin system</keyword>
<keyword evidence="8" id="KW-0800">Toxin</keyword>
<gene>
    <name evidence="8" type="primary">vapC</name>
    <name evidence="10" type="ORF">EWF95_05225</name>
</gene>
<dbReference type="Pfam" id="PF01850">
    <property type="entry name" value="PIN"/>
    <property type="match status" value="1"/>
</dbReference>
<protein>
    <recommendedName>
        <fullName evidence="8">Ribonuclease VapC</fullName>
        <shortName evidence="8">RNase VapC</shortName>
        <ecNumber evidence="8">3.1.-.-</ecNumber>
    </recommendedName>
    <alternativeName>
        <fullName evidence="8">Putative toxin VapC</fullName>
    </alternativeName>
</protein>
<evidence type="ECO:0000256" key="8">
    <source>
        <dbReference type="HAMAP-Rule" id="MF_00265"/>
    </source>
</evidence>
<dbReference type="GO" id="GO:0016787">
    <property type="term" value="F:hydrolase activity"/>
    <property type="evidence" value="ECO:0007669"/>
    <property type="project" value="UniProtKB-KW"/>
</dbReference>
<evidence type="ECO:0000259" key="9">
    <source>
        <dbReference type="Pfam" id="PF01850"/>
    </source>
</evidence>
<proteinExistence type="inferred from homology"/>
<dbReference type="GO" id="GO:0000287">
    <property type="term" value="F:magnesium ion binding"/>
    <property type="evidence" value="ECO:0007669"/>
    <property type="project" value="UniProtKB-UniRule"/>
</dbReference>
<evidence type="ECO:0000256" key="6">
    <source>
        <dbReference type="ARBA" id="ARBA00022842"/>
    </source>
</evidence>
<dbReference type="Gene3D" id="3.40.50.1010">
    <property type="entry name" value="5'-nuclease"/>
    <property type="match status" value="1"/>
</dbReference>
<dbReference type="GO" id="GO:0090729">
    <property type="term" value="F:toxin activity"/>
    <property type="evidence" value="ECO:0007669"/>
    <property type="project" value="UniProtKB-KW"/>
</dbReference>
<dbReference type="OrthoDB" id="38049at2157"/>
<dbReference type="EMBL" id="SESI01000001">
    <property type="protein sequence ID" value="TQQ82327.1"/>
    <property type="molecule type" value="Genomic_DNA"/>
</dbReference>
<name>A0A544QSB3_9EURY</name>
<comment type="similarity">
    <text evidence="7 8">Belongs to the PINc/VapC protein family.</text>
</comment>
<dbReference type="Proteomes" id="UP000315385">
    <property type="component" value="Unassembled WGS sequence"/>
</dbReference>
<keyword evidence="5 8" id="KW-0378">Hydrolase</keyword>
<keyword evidence="3 8" id="KW-0540">Nuclease</keyword>
<dbReference type="InterPro" id="IPR002716">
    <property type="entry name" value="PIN_dom"/>
</dbReference>
<evidence type="ECO:0000313" key="11">
    <source>
        <dbReference type="Proteomes" id="UP000315385"/>
    </source>
</evidence>
<evidence type="ECO:0000256" key="5">
    <source>
        <dbReference type="ARBA" id="ARBA00022801"/>
    </source>
</evidence>
<feature type="domain" description="PIN" evidence="9">
    <location>
        <begin position="1"/>
        <end position="123"/>
    </location>
</feature>
<dbReference type="AlphaFoldDB" id="A0A544QSB3"/>
<evidence type="ECO:0000256" key="4">
    <source>
        <dbReference type="ARBA" id="ARBA00022723"/>
    </source>
</evidence>
<dbReference type="InterPro" id="IPR022907">
    <property type="entry name" value="VapC_family"/>
</dbReference>
<dbReference type="RefSeq" id="WP_142442976.1">
    <property type="nucleotide sequence ID" value="NZ_SESI01000001.1"/>
</dbReference>
<accession>A0A544QSB3</accession>
<keyword evidence="6 8" id="KW-0460">Magnesium</keyword>
<dbReference type="CDD" id="cd18754">
    <property type="entry name" value="PIN_VapC4-5_FitB-like"/>
    <property type="match status" value="1"/>
</dbReference>
<comment type="function">
    <text evidence="8">Toxic component of a toxin-antitoxin (TA) system. An RNase.</text>
</comment>
<comment type="cofactor">
    <cofactor evidence="1 8">
        <name>Mg(2+)</name>
        <dbReference type="ChEBI" id="CHEBI:18420"/>
    </cofactor>
</comment>
<keyword evidence="11" id="KW-1185">Reference proteome</keyword>
<evidence type="ECO:0000256" key="3">
    <source>
        <dbReference type="ARBA" id="ARBA00022722"/>
    </source>
</evidence>
<sequence>MILDTSFLIDVMNDDTAALETVDEIEAAEVPQRIPAMTLQELYIGVGMSDLPEQERREIEHVIESRPVVPTSAAIARKAGRIDGELRAAGEPIDIGDATIGATAVVCDEPVVTGNPEHFERISGIEVVGY</sequence>
<feature type="binding site" evidence="8">
    <location>
        <position position="97"/>
    </location>
    <ligand>
        <name>Mg(2+)</name>
        <dbReference type="ChEBI" id="CHEBI:18420"/>
    </ligand>
</feature>
<dbReference type="EC" id="3.1.-.-" evidence="8"/>